<keyword evidence="2" id="KW-0812">Transmembrane</keyword>
<accession>A0A8S0WB61</accession>
<keyword evidence="2" id="KW-1133">Transmembrane helix</keyword>
<protein>
    <submittedName>
        <fullName evidence="3">Uncharacterized protein</fullName>
    </submittedName>
</protein>
<organism evidence="3 4">
    <name type="scientific">Cyclocybe aegerita</name>
    <name type="common">Black poplar mushroom</name>
    <name type="synonym">Agrocybe aegerita</name>
    <dbReference type="NCBI Taxonomy" id="1973307"/>
    <lineage>
        <taxon>Eukaryota</taxon>
        <taxon>Fungi</taxon>
        <taxon>Dikarya</taxon>
        <taxon>Basidiomycota</taxon>
        <taxon>Agaricomycotina</taxon>
        <taxon>Agaricomycetes</taxon>
        <taxon>Agaricomycetidae</taxon>
        <taxon>Agaricales</taxon>
        <taxon>Agaricineae</taxon>
        <taxon>Bolbitiaceae</taxon>
        <taxon>Cyclocybe</taxon>
    </lineage>
</organism>
<reference evidence="3 4" key="1">
    <citation type="submission" date="2020-01" db="EMBL/GenBank/DDBJ databases">
        <authorList>
            <person name="Gupta K D."/>
        </authorList>
    </citation>
    <scope>NUCLEOTIDE SEQUENCE [LARGE SCALE GENOMIC DNA]</scope>
</reference>
<dbReference type="EMBL" id="CACVBS010000079">
    <property type="protein sequence ID" value="CAA7269438.1"/>
    <property type="molecule type" value="Genomic_DNA"/>
</dbReference>
<keyword evidence="4" id="KW-1185">Reference proteome</keyword>
<dbReference type="Proteomes" id="UP000467700">
    <property type="component" value="Unassembled WGS sequence"/>
</dbReference>
<name>A0A8S0WB61_CYCAE</name>
<sequence length="382" mass="41285">MHHRGMSQHDVRAEANENVEKREEPLDLDIGVAKDNPEEGSKVVGRAGTIVLPEIADTGVHDALRRSLLLFSASLSLHFSLPISSLLSPAGANSKLILWPLLISADVKVVCDPFVRIEHGLAETRLEGGEKEREAREAGFPSGLASPAVILTVEERERERTSEEIENRRELKLNEERGARGDRAFVFLFMGVPVASVGSRVVVILVAPLMALDAVTGVVLVRVVAEAEEAGSSDTLTIASSGNRTEKRARARFSAGVAQINGLEGAISKIAPIGADVDADVEIDTAGAEMDVVVIDSDLRRREDGLKADFTRALMVANLKCIVPGAKHGPLELREVGFVLVGRAGSDCMRDTVLQKKTAFGFSATRGKRREERRTSIMRNAF</sequence>
<evidence type="ECO:0000313" key="3">
    <source>
        <dbReference type="EMBL" id="CAA7269438.1"/>
    </source>
</evidence>
<evidence type="ECO:0000313" key="4">
    <source>
        <dbReference type="Proteomes" id="UP000467700"/>
    </source>
</evidence>
<proteinExistence type="predicted"/>
<evidence type="ECO:0000256" key="1">
    <source>
        <dbReference type="SAM" id="MobiDB-lite"/>
    </source>
</evidence>
<keyword evidence="2" id="KW-0472">Membrane</keyword>
<feature type="region of interest" description="Disordered" evidence="1">
    <location>
        <begin position="1"/>
        <end position="20"/>
    </location>
</feature>
<feature type="transmembrane region" description="Helical" evidence="2">
    <location>
        <begin position="185"/>
        <end position="212"/>
    </location>
</feature>
<gene>
    <name evidence="3" type="ORF">AAE3_LOCUS11831</name>
</gene>
<dbReference type="AlphaFoldDB" id="A0A8S0WB61"/>
<comment type="caution">
    <text evidence="3">The sequence shown here is derived from an EMBL/GenBank/DDBJ whole genome shotgun (WGS) entry which is preliminary data.</text>
</comment>
<feature type="compositionally biased region" description="Basic and acidic residues" evidence="1">
    <location>
        <begin position="7"/>
        <end position="20"/>
    </location>
</feature>
<evidence type="ECO:0000256" key="2">
    <source>
        <dbReference type="SAM" id="Phobius"/>
    </source>
</evidence>